<feature type="chain" id="PRO_5003741489" description="Major facilitator superfamily (MFS) profile domain-containing protein" evidence="2">
    <location>
        <begin position="23"/>
        <end position="94"/>
    </location>
</feature>
<feature type="signal peptide" evidence="2">
    <location>
        <begin position="1"/>
        <end position="22"/>
    </location>
</feature>
<keyword evidence="2" id="KW-0732">Signal</keyword>
<evidence type="ECO:0000313" key="3">
    <source>
        <dbReference type="EMBL" id="EJD39710.1"/>
    </source>
</evidence>
<evidence type="ECO:0000256" key="1">
    <source>
        <dbReference type="SAM" id="Phobius"/>
    </source>
</evidence>
<sequence>MTGGAALFVLLGALTSPGTVVGLQALAGTGVGLCFQPLEMAVQALVPQADVAAALATLGFVCSGATTLSIVAANVGLIAVNAAAGQRRAVEDAF</sequence>
<evidence type="ECO:0008006" key="5">
    <source>
        <dbReference type="Google" id="ProtNLM"/>
    </source>
</evidence>
<dbReference type="EMBL" id="JH687810">
    <property type="protein sequence ID" value="EJD39710.1"/>
    <property type="molecule type" value="Genomic_DNA"/>
</dbReference>
<dbReference type="AlphaFoldDB" id="J0WW45"/>
<dbReference type="Proteomes" id="UP000006514">
    <property type="component" value="Unassembled WGS sequence"/>
</dbReference>
<keyword evidence="1" id="KW-1133">Transmembrane helix</keyword>
<reference evidence="4" key="1">
    <citation type="journal article" date="2012" name="Science">
        <title>The Paleozoic origin of enzymatic lignin decomposition reconstructed from 31 fungal genomes.</title>
        <authorList>
            <person name="Floudas D."/>
            <person name="Binder M."/>
            <person name="Riley R."/>
            <person name="Barry K."/>
            <person name="Blanchette R.A."/>
            <person name="Henrissat B."/>
            <person name="Martinez A.T."/>
            <person name="Otillar R."/>
            <person name="Spatafora J.W."/>
            <person name="Yadav J.S."/>
            <person name="Aerts A."/>
            <person name="Benoit I."/>
            <person name="Boyd A."/>
            <person name="Carlson A."/>
            <person name="Copeland A."/>
            <person name="Coutinho P.M."/>
            <person name="de Vries R.P."/>
            <person name="Ferreira P."/>
            <person name="Findley K."/>
            <person name="Foster B."/>
            <person name="Gaskell J."/>
            <person name="Glotzer D."/>
            <person name="Gorecki P."/>
            <person name="Heitman J."/>
            <person name="Hesse C."/>
            <person name="Hori C."/>
            <person name="Igarashi K."/>
            <person name="Jurgens J.A."/>
            <person name="Kallen N."/>
            <person name="Kersten P."/>
            <person name="Kohler A."/>
            <person name="Kuees U."/>
            <person name="Kumar T.K.A."/>
            <person name="Kuo A."/>
            <person name="LaButti K."/>
            <person name="Larrondo L.F."/>
            <person name="Lindquist E."/>
            <person name="Ling A."/>
            <person name="Lombard V."/>
            <person name="Lucas S."/>
            <person name="Lundell T."/>
            <person name="Martin R."/>
            <person name="McLaughlin D.J."/>
            <person name="Morgenstern I."/>
            <person name="Morin E."/>
            <person name="Murat C."/>
            <person name="Nagy L.G."/>
            <person name="Nolan M."/>
            <person name="Ohm R.A."/>
            <person name="Patyshakuliyeva A."/>
            <person name="Rokas A."/>
            <person name="Ruiz-Duenas F.J."/>
            <person name="Sabat G."/>
            <person name="Salamov A."/>
            <person name="Samejima M."/>
            <person name="Schmutz J."/>
            <person name="Slot J.C."/>
            <person name="St John F."/>
            <person name="Stenlid J."/>
            <person name="Sun H."/>
            <person name="Sun S."/>
            <person name="Syed K."/>
            <person name="Tsang A."/>
            <person name="Wiebenga A."/>
            <person name="Young D."/>
            <person name="Pisabarro A."/>
            <person name="Eastwood D.C."/>
            <person name="Martin F."/>
            <person name="Cullen D."/>
            <person name="Grigoriev I.V."/>
            <person name="Hibbett D.S."/>
        </authorList>
    </citation>
    <scope>NUCLEOTIDE SEQUENCE [LARGE SCALE GENOMIC DNA]</scope>
    <source>
        <strain evidence="4">TFB10046</strain>
    </source>
</reference>
<evidence type="ECO:0000256" key="2">
    <source>
        <dbReference type="SAM" id="SignalP"/>
    </source>
</evidence>
<accession>J0WW45</accession>
<keyword evidence="1" id="KW-0472">Membrane</keyword>
<dbReference type="InParanoid" id="J0WW45"/>
<gene>
    <name evidence="3" type="ORF">AURDEDRAFT_171158</name>
</gene>
<evidence type="ECO:0000313" key="4">
    <source>
        <dbReference type="Proteomes" id="UP000006514"/>
    </source>
</evidence>
<keyword evidence="4" id="KW-1185">Reference proteome</keyword>
<name>J0WW45_AURST</name>
<keyword evidence="1" id="KW-0812">Transmembrane</keyword>
<protein>
    <recommendedName>
        <fullName evidence="5">Major facilitator superfamily (MFS) profile domain-containing protein</fullName>
    </recommendedName>
</protein>
<organism evidence="3 4">
    <name type="scientific">Auricularia subglabra (strain TFB-10046 / SS5)</name>
    <name type="common">White-rot fungus</name>
    <name type="synonym">Auricularia delicata (strain TFB10046)</name>
    <dbReference type="NCBI Taxonomy" id="717982"/>
    <lineage>
        <taxon>Eukaryota</taxon>
        <taxon>Fungi</taxon>
        <taxon>Dikarya</taxon>
        <taxon>Basidiomycota</taxon>
        <taxon>Agaricomycotina</taxon>
        <taxon>Agaricomycetes</taxon>
        <taxon>Auriculariales</taxon>
        <taxon>Auriculariaceae</taxon>
        <taxon>Auricularia</taxon>
    </lineage>
</organism>
<feature type="transmembrane region" description="Helical" evidence="1">
    <location>
        <begin position="51"/>
        <end position="80"/>
    </location>
</feature>
<proteinExistence type="predicted"/>
<dbReference type="KEGG" id="adl:AURDEDRAFT_171158"/>